<dbReference type="InterPro" id="IPR025824">
    <property type="entry name" value="OB-fold_nuc-bd_dom"/>
</dbReference>
<feature type="domain" description="Exonuclease VII large subunit C-terminal" evidence="8">
    <location>
        <begin position="136"/>
        <end position="453"/>
    </location>
</feature>
<evidence type="ECO:0000256" key="7">
    <source>
        <dbReference type="SAM" id="MobiDB-lite"/>
    </source>
</evidence>
<comment type="subunit">
    <text evidence="5">Heterooligomer composed of large and small subunits.</text>
</comment>
<keyword evidence="4 5" id="KW-0269">Exonuclease</keyword>
<keyword evidence="2 5" id="KW-0540">Nuclease</keyword>
<evidence type="ECO:0000259" key="9">
    <source>
        <dbReference type="Pfam" id="PF13742"/>
    </source>
</evidence>
<evidence type="ECO:0000256" key="4">
    <source>
        <dbReference type="ARBA" id="ARBA00022839"/>
    </source>
</evidence>
<keyword evidence="11" id="KW-1185">Reference proteome</keyword>
<dbReference type="GO" id="GO:0008855">
    <property type="term" value="F:exodeoxyribonuclease VII activity"/>
    <property type="evidence" value="ECO:0007669"/>
    <property type="project" value="UniProtKB-EC"/>
</dbReference>
<feature type="compositionally biased region" description="Basic and acidic residues" evidence="7">
    <location>
        <begin position="481"/>
        <end position="490"/>
    </location>
</feature>
<name>A0ABV8UD26_9PROT</name>
<evidence type="ECO:0000256" key="2">
    <source>
        <dbReference type="ARBA" id="ARBA00022722"/>
    </source>
</evidence>
<sequence>MSNDDTPAGAPSGARNVFEYSVSELSGALKRSVEDQFGYVRVRAELSGVKRPASGHLYFALKDDKAVLDGVCWRGVAGRFAFKPEDGLEVICTGKLTTYPARSKYQMVVEHMEPAGAGALMALLEERKKKLAAEGLFDPARKKPIPYLPQVIGVVTSPTGAVIRDILHRLNDRFPRHVLVWPVLVQGEGAADQVANAIKGFNAIDGSRDIPRPDLLIVARGGGSIEDLWSFNEEAVVRAAAESDIPLISAVGHETDTTLIDYASDLRAPTPTGAAEKAVPVREDLRFTVADLGRRLAGLRVTMLRDREERLRGLARGLPSPRDILGLAQQRFDDLSDRLPRGLVAAVQQKSIQLNRLVGGLSVGRLKQLVTFRGKELESTSKRLTPAYARKLEDLGSRLAASGRMLDSLSYERVLERGYALVEDASGTPVSKAASLAAGDQVTVRFADGTSDMQVLGGDAPKPVQKPKPAPKKKPKAKTPGGDDRQGSLL</sequence>
<dbReference type="RefSeq" id="WP_068144003.1">
    <property type="nucleotide sequence ID" value="NZ_JBHSCR010000014.1"/>
</dbReference>
<accession>A0ABV8UD26</accession>
<dbReference type="EC" id="3.1.11.6" evidence="5"/>
<evidence type="ECO:0000313" key="10">
    <source>
        <dbReference type="EMBL" id="MFC4349147.1"/>
    </source>
</evidence>
<dbReference type="Pfam" id="PF13742">
    <property type="entry name" value="tRNA_anti_2"/>
    <property type="match status" value="1"/>
</dbReference>
<dbReference type="CDD" id="cd04489">
    <property type="entry name" value="ExoVII_LU_OBF"/>
    <property type="match status" value="1"/>
</dbReference>
<reference evidence="11" key="1">
    <citation type="journal article" date="2019" name="Int. J. Syst. Evol. Microbiol.">
        <title>The Global Catalogue of Microorganisms (GCM) 10K type strain sequencing project: providing services to taxonomists for standard genome sequencing and annotation.</title>
        <authorList>
            <consortium name="The Broad Institute Genomics Platform"/>
            <consortium name="The Broad Institute Genome Sequencing Center for Infectious Disease"/>
            <person name="Wu L."/>
            <person name="Ma J."/>
        </authorList>
    </citation>
    <scope>NUCLEOTIDE SEQUENCE [LARGE SCALE GENOMIC DNA]</scope>
    <source>
        <strain evidence="11">CGMCC 1.15304</strain>
    </source>
</reference>
<evidence type="ECO:0000256" key="1">
    <source>
        <dbReference type="ARBA" id="ARBA00022490"/>
    </source>
</evidence>
<proteinExistence type="inferred from homology"/>
<dbReference type="InterPro" id="IPR003753">
    <property type="entry name" value="Exonuc_VII_L"/>
</dbReference>
<comment type="function">
    <text evidence="5">Bidirectionally degrades single-stranded DNA into large acid-insoluble oligonucleotides, which are then degraded further into small acid-soluble oligonucleotides.</text>
</comment>
<keyword evidence="1 5" id="KW-0963">Cytoplasm</keyword>
<evidence type="ECO:0000256" key="6">
    <source>
        <dbReference type="RuleBase" id="RU004355"/>
    </source>
</evidence>
<dbReference type="EMBL" id="JBHSCR010000014">
    <property type="protein sequence ID" value="MFC4349147.1"/>
    <property type="molecule type" value="Genomic_DNA"/>
</dbReference>
<dbReference type="HAMAP" id="MF_00378">
    <property type="entry name" value="Exonuc_7_L"/>
    <property type="match status" value="1"/>
</dbReference>
<comment type="subcellular location">
    <subcellularLocation>
        <location evidence="5 6">Cytoplasm</location>
    </subcellularLocation>
</comment>
<evidence type="ECO:0000256" key="3">
    <source>
        <dbReference type="ARBA" id="ARBA00022801"/>
    </source>
</evidence>
<dbReference type="Proteomes" id="UP001595776">
    <property type="component" value="Unassembled WGS sequence"/>
</dbReference>
<evidence type="ECO:0000256" key="5">
    <source>
        <dbReference type="HAMAP-Rule" id="MF_00378"/>
    </source>
</evidence>
<dbReference type="NCBIfam" id="TIGR00237">
    <property type="entry name" value="xseA"/>
    <property type="match status" value="1"/>
</dbReference>
<dbReference type="Pfam" id="PF02601">
    <property type="entry name" value="Exonuc_VII_L"/>
    <property type="match status" value="1"/>
</dbReference>
<evidence type="ECO:0000313" key="11">
    <source>
        <dbReference type="Proteomes" id="UP001595776"/>
    </source>
</evidence>
<gene>
    <name evidence="5 10" type="primary">xseA</name>
    <name evidence="10" type="ORF">ACFO5Q_14930</name>
</gene>
<dbReference type="PANTHER" id="PTHR30008:SF0">
    <property type="entry name" value="EXODEOXYRIBONUCLEASE 7 LARGE SUBUNIT"/>
    <property type="match status" value="1"/>
</dbReference>
<evidence type="ECO:0000259" key="8">
    <source>
        <dbReference type="Pfam" id="PF02601"/>
    </source>
</evidence>
<feature type="region of interest" description="Disordered" evidence="7">
    <location>
        <begin position="450"/>
        <end position="490"/>
    </location>
</feature>
<keyword evidence="3 5" id="KW-0378">Hydrolase</keyword>
<comment type="similarity">
    <text evidence="5 6">Belongs to the XseA family.</text>
</comment>
<comment type="caution">
    <text evidence="10">The sequence shown here is derived from an EMBL/GenBank/DDBJ whole genome shotgun (WGS) entry which is preliminary data.</text>
</comment>
<organism evidence="10 11">
    <name type="scientific">Kordiimonas lipolytica</name>
    <dbReference type="NCBI Taxonomy" id="1662421"/>
    <lineage>
        <taxon>Bacteria</taxon>
        <taxon>Pseudomonadati</taxon>
        <taxon>Pseudomonadota</taxon>
        <taxon>Alphaproteobacteria</taxon>
        <taxon>Kordiimonadales</taxon>
        <taxon>Kordiimonadaceae</taxon>
        <taxon>Kordiimonas</taxon>
    </lineage>
</organism>
<comment type="catalytic activity">
    <reaction evidence="5 6">
        <text>Exonucleolytic cleavage in either 5'- to 3'- or 3'- to 5'-direction to yield nucleoside 5'-phosphates.</text>
        <dbReference type="EC" id="3.1.11.6"/>
    </reaction>
</comment>
<feature type="domain" description="OB-fold nucleic acid binding" evidence="9">
    <location>
        <begin position="20"/>
        <end position="113"/>
    </location>
</feature>
<protein>
    <recommendedName>
        <fullName evidence="5">Exodeoxyribonuclease 7 large subunit</fullName>
        <ecNumber evidence="5">3.1.11.6</ecNumber>
    </recommendedName>
    <alternativeName>
        <fullName evidence="5">Exodeoxyribonuclease VII large subunit</fullName>
        <shortName evidence="5">Exonuclease VII large subunit</shortName>
    </alternativeName>
</protein>
<dbReference type="PANTHER" id="PTHR30008">
    <property type="entry name" value="EXODEOXYRIBONUCLEASE 7 LARGE SUBUNIT"/>
    <property type="match status" value="1"/>
</dbReference>
<dbReference type="InterPro" id="IPR020579">
    <property type="entry name" value="Exonuc_VII_lsu_C"/>
</dbReference>